<dbReference type="EMBL" id="LITU01000050">
    <property type="protein sequence ID" value="KOY16784.1"/>
    <property type="molecule type" value="Genomic_DNA"/>
</dbReference>
<sequence length="528" mass="62856">MLKLKEESLNWSLKHINKYGDSYVFPKLFEFEAINENWDDVKNHLLTTDVYSNGVRPYRTTITPKSNVGFRICTQLDPLDSIVYNALIYEIYEEIENKRIPAVHDVVYSFRLNPESDGTLFDPKYNWKEYEDKTRDLLESEEYSYVVMTDITDFYPSIYLHNIETHLRECVRLSGKNAHAETLINIIKAMHISQTHKGLPIGPQFSRPIAELILNEIDMILIENDIMFIRYVDDYRLFCKSENDAYKSLAFLAQKLYDILNLKLNEQKTKILTTESFISKHLYLYKDREKDRVIEEFYELLDKLGFSRDFYGEIDLSLLGEEEIKKLHELNIFELLEEELDKDDFDIGFAKFLIGNLARFDNTEVAELILTEENMRKLFPIIKTIINHLELVRSFSEEQKHEIGNKVLSLLQSSFMSELEFNRSWLLHLFSNNDEWNNKHFFSELIKKYHDNFTVRELILDLGRSKNHRYFRENKFSIISDPWVRRAFLVAISCLPKDERNPYYKSRCLTQRDLLEQVIEKWAQKNSF</sequence>
<keyword evidence="3" id="KW-1185">Reference proteome</keyword>
<organism evidence="2 3">
    <name type="scientific">Paenibacillus xylanivorans</name>
    <dbReference type="NCBI Taxonomy" id="1705561"/>
    <lineage>
        <taxon>Bacteria</taxon>
        <taxon>Bacillati</taxon>
        <taxon>Bacillota</taxon>
        <taxon>Bacilli</taxon>
        <taxon>Bacillales</taxon>
        <taxon>Paenibacillaceae</taxon>
        <taxon>Paenibacillus</taxon>
    </lineage>
</organism>
<dbReference type="PANTHER" id="PTHR34047">
    <property type="entry name" value="NUCLEAR INTRON MATURASE 1, MITOCHONDRIAL-RELATED"/>
    <property type="match status" value="1"/>
</dbReference>
<dbReference type="InterPro" id="IPR043502">
    <property type="entry name" value="DNA/RNA_pol_sf"/>
</dbReference>
<name>A0A0N0UI55_9BACL</name>
<dbReference type="SUPFAM" id="SSF56672">
    <property type="entry name" value="DNA/RNA polymerases"/>
    <property type="match status" value="1"/>
</dbReference>
<accession>A0A0N0UI55</accession>
<gene>
    <name evidence="2" type="ORF">AMS66_07840</name>
</gene>
<evidence type="ECO:0000313" key="3">
    <source>
        <dbReference type="Proteomes" id="UP000037688"/>
    </source>
</evidence>
<protein>
    <recommendedName>
        <fullName evidence="1">Reverse transcriptase domain-containing protein</fullName>
    </recommendedName>
</protein>
<dbReference type="AlphaFoldDB" id="A0A0N0UI55"/>
<reference evidence="2 3" key="1">
    <citation type="submission" date="2015-08" db="EMBL/GenBank/DDBJ databases">
        <title>Draft genome sequence of cellulolytic and xylanolytic Paenibacillus sp. A59, isolated from a decaying forest soil from Patagonia, Argentina.</title>
        <authorList>
            <person name="Ghio S."/>
            <person name="Caceres A.M."/>
            <person name="Talia P."/>
            <person name="Grasso D."/>
            <person name="Campos E."/>
        </authorList>
    </citation>
    <scope>NUCLEOTIDE SEQUENCE [LARGE SCALE GENOMIC DNA]</scope>
    <source>
        <strain evidence="2 3">A59</strain>
    </source>
</reference>
<dbReference type="CDD" id="cd01646">
    <property type="entry name" value="RT_Bac_retron_I"/>
    <property type="match status" value="1"/>
</dbReference>
<feature type="domain" description="Reverse transcriptase" evidence="1">
    <location>
        <begin position="44"/>
        <end position="282"/>
    </location>
</feature>
<dbReference type="InterPro" id="IPR000477">
    <property type="entry name" value="RT_dom"/>
</dbReference>
<proteinExistence type="predicted"/>
<comment type="caution">
    <text evidence="2">The sequence shown here is derived from an EMBL/GenBank/DDBJ whole genome shotgun (WGS) entry which is preliminary data.</text>
</comment>
<evidence type="ECO:0000313" key="2">
    <source>
        <dbReference type="EMBL" id="KOY16784.1"/>
    </source>
</evidence>
<dbReference type="PROSITE" id="PS50878">
    <property type="entry name" value="RT_POL"/>
    <property type="match status" value="1"/>
</dbReference>
<dbReference type="OrthoDB" id="9793236at2"/>
<dbReference type="Pfam" id="PF00078">
    <property type="entry name" value="RVT_1"/>
    <property type="match status" value="1"/>
</dbReference>
<evidence type="ECO:0000259" key="1">
    <source>
        <dbReference type="PROSITE" id="PS50878"/>
    </source>
</evidence>
<dbReference type="Proteomes" id="UP000037688">
    <property type="component" value="Unassembled WGS sequence"/>
</dbReference>
<dbReference type="InterPro" id="IPR051083">
    <property type="entry name" value="GrpII_Intron_Splice-Mob/Def"/>
</dbReference>
<dbReference type="PATRIC" id="fig|1705561.3.peg.1399"/>
<dbReference type="RefSeq" id="WP_053780262.1">
    <property type="nucleotide sequence ID" value="NZ_LITU01000050.1"/>
</dbReference>
<dbReference type="PANTHER" id="PTHR34047:SF8">
    <property type="entry name" value="PROTEIN YKFC"/>
    <property type="match status" value="1"/>
</dbReference>